<comment type="caution">
    <text evidence="2">The sequence shown here is derived from an EMBL/GenBank/DDBJ whole genome shotgun (WGS) entry which is preliminary data.</text>
</comment>
<accession>A0ABV7U212</accession>
<name>A0ABV7U212_9RHOB</name>
<evidence type="ECO:0000313" key="3">
    <source>
        <dbReference type="Proteomes" id="UP001595539"/>
    </source>
</evidence>
<keyword evidence="3" id="KW-1185">Reference proteome</keyword>
<proteinExistence type="predicted"/>
<sequence length="80" mass="9188">MQWTRINSYEQRLGDYTVVDEPSVPEVWVFKSGQMVWEGDSVKEARRWCEDQLGIFGRASATSALPPGIQPPQLPRPQQR</sequence>
<dbReference type="Proteomes" id="UP001595539">
    <property type="component" value="Unassembled WGS sequence"/>
</dbReference>
<feature type="compositionally biased region" description="Pro residues" evidence="1">
    <location>
        <begin position="68"/>
        <end position="80"/>
    </location>
</feature>
<evidence type="ECO:0000313" key="2">
    <source>
        <dbReference type="EMBL" id="MFC3628971.1"/>
    </source>
</evidence>
<reference evidence="3" key="1">
    <citation type="journal article" date="2019" name="Int. J. Syst. Evol. Microbiol.">
        <title>The Global Catalogue of Microorganisms (GCM) 10K type strain sequencing project: providing services to taxonomists for standard genome sequencing and annotation.</title>
        <authorList>
            <consortium name="The Broad Institute Genomics Platform"/>
            <consortium name="The Broad Institute Genome Sequencing Center for Infectious Disease"/>
            <person name="Wu L."/>
            <person name="Ma J."/>
        </authorList>
    </citation>
    <scope>NUCLEOTIDE SEQUENCE [LARGE SCALE GENOMIC DNA]</scope>
    <source>
        <strain evidence="3">KCTC 42473</strain>
    </source>
</reference>
<feature type="region of interest" description="Disordered" evidence="1">
    <location>
        <begin position="60"/>
        <end position="80"/>
    </location>
</feature>
<gene>
    <name evidence="2" type="ORF">ACFOM8_05875</name>
</gene>
<protein>
    <submittedName>
        <fullName evidence="2">Uncharacterized protein</fullName>
    </submittedName>
</protein>
<dbReference type="EMBL" id="JBHRXY010000003">
    <property type="protein sequence ID" value="MFC3628971.1"/>
    <property type="molecule type" value="Genomic_DNA"/>
</dbReference>
<evidence type="ECO:0000256" key="1">
    <source>
        <dbReference type="SAM" id="MobiDB-lite"/>
    </source>
</evidence>
<organism evidence="2 3">
    <name type="scientific">Paracoccus angustae</name>
    <dbReference type="NCBI Taxonomy" id="1671480"/>
    <lineage>
        <taxon>Bacteria</taxon>
        <taxon>Pseudomonadati</taxon>
        <taxon>Pseudomonadota</taxon>
        <taxon>Alphaproteobacteria</taxon>
        <taxon>Rhodobacterales</taxon>
        <taxon>Paracoccaceae</taxon>
        <taxon>Paracoccus</taxon>
    </lineage>
</organism>
<dbReference type="RefSeq" id="WP_377760202.1">
    <property type="nucleotide sequence ID" value="NZ_JBHRXY010000003.1"/>
</dbReference>